<protein>
    <submittedName>
        <fullName evidence="2">Uncharacterized protein</fullName>
    </submittedName>
</protein>
<keyword evidence="3" id="KW-1185">Reference proteome</keyword>
<evidence type="ECO:0000313" key="2">
    <source>
        <dbReference type="EMBL" id="KAF3032377.1"/>
    </source>
</evidence>
<feature type="compositionally biased region" description="Polar residues" evidence="1">
    <location>
        <begin position="1"/>
        <end position="12"/>
    </location>
</feature>
<sequence>MSHPQSHASPTPTKHRNGFIRALSNISKPVGEWGVSDIPVLSTSVTPRRERASANRSRRDSTSSRSTTSLPRRPDSVDVFVSPSRVSPIRRLSIATVSTFGGWMSEGWMSERVDEDKAEDDLNSQNTGTSTGEPSEITSRQRARTASPVRHKFTIPQSPSVSLTDSFRRGPDASIHPLRMHPPSPSPSLSARANASQALSMPSLSRSPSKIPLSLTPNFDDSASKTSQETISTRRSRRTLSELNIEAANSNFKPHDEELDNNDEEQNRVEQANALLPYKHGSSSRDVGYVEAMRLWYEEKENEASDTRQRERKAARRAGTAGCALASVDANQRL</sequence>
<reference evidence="2" key="1">
    <citation type="submission" date="2019-04" db="EMBL/GenBank/DDBJ databases">
        <title>Sequencing of skin fungus with MAO and IRED activity.</title>
        <authorList>
            <person name="Marsaioli A.J."/>
            <person name="Bonatto J.M.C."/>
            <person name="Reis Junior O."/>
        </authorList>
    </citation>
    <scope>NUCLEOTIDE SEQUENCE</scope>
    <source>
        <strain evidence="2">28M1</strain>
    </source>
</reference>
<dbReference type="AlphaFoldDB" id="A0A9P4WHG1"/>
<comment type="caution">
    <text evidence="2">The sequence shown here is derived from an EMBL/GenBank/DDBJ whole genome shotgun (WGS) entry which is preliminary data.</text>
</comment>
<dbReference type="EMBL" id="SWKV01000102">
    <property type="protein sequence ID" value="KAF3032377.1"/>
    <property type="molecule type" value="Genomic_DNA"/>
</dbReference>
<feature type="compositionally biased region" description="Polar residues" evidence="1">
    <location>
        <begin position="215"/>
        <end position="225"/>
    </location>
</feature>
<feature type="region of interest" description="Disordered" evidence="1">
    <location>
        <begin position="299"/>
        <end position="334"/>
    </location>
</feature>
<organism evidence="2 3">
    <name type="scientific">Didymella heteroderae</name>
    <dbReference type="NCBI Taxonomy" id="1769908"/>
    <lineage>
        <taxon>Eukaryota</taxon>
        <taxon>Fungi</taxon>
        <taxon>Dikarya</taxon>
        <taxon>Ascomycota</taxon>
        <taxon>Pezizomycotina</taxon>
        <taxon>Dothideomycetes</taxon>
        <taxon>Pleosporomycetidae</taxon>
        <taxon>Pleosporales</taxon>
        <taxon>Pleosporineae</taxon>
        <taxon>Didymellaceae</taxon>
        <taxon>Didymella</taxon>
    </lineage>
</organism>
<feature type="compositionally biased region" description="Basic and acidic residues" evidence="1">
    <location>
        <begin position="299"/>
        <end position="309"/>
    </location>
</feature>
<feature type="region of interest" description="Disordered" evidence="1">
    <location>
        <begin position="114"/>
        <end position="237"/>
    </location>
</feature>
<name>A0A9P4WHG1_9PLEO</name>
<feature type="compositionally biased region" description="Polar residues" evidence="1">
    <location>
        <begin position="191"/>
        <end position="208"/>
    </location>
</feature>
<dbReference type="OrthoDB" id="3795558at2759"/>
<feature type="compositionally biased region" description="Polar residues" evidence="1">
    <location>
        <begin position="155"/>
        <end position="165"/>
    </location>
</feature>
<feature type="compositionally biased region" description="Basic and acidic residues" evidence="1">
    <location>
        <begin position="47"/>
        <end position="62"/>
    </location>
</feature>
<dbReference type="Proteomes" id="UP000758155">
    <property type="component" value="Unassembled WGS sequence"/>
</dbReference>
<proteinExistence type="predicted"/>
<accession>A0A9P4WHG1</accession>
<gene>
    <name evidence="2" type="ORF">E8E12_002233</name>
</gene>
<feature type="compositionally biased region" description="Polar residues" evidence="1">
    <location>
        <begin position="123"/>
        <end position="140"/>
    </location>
</feature>
<evidence type="ECO:0000313" key="3">
    <source>
        <dbReference type="Proteomes" id="UP000758155"/>
    </source>
</evidence>
<evidence type="ECO:0000256" key="1">
    <source>
        <dbReference type="SAM" id="MobiDB-lite"/>
    </source>
</evidence>
<feature type="region of interest" description="Disordered" evidence="1">
    <location>
        <begin position="1"/>
        <end position="76"/>
    </location>
</feature>